<keyword evidence="1" id="KW-0472">Membrane</keyword>
<proteinExistence type="predicted"/>
<reference evidence="3 4" key="1">
    <citation type="submission" date="2019-06" db="EMBL/GenBank/DDBJ databases">
        <title>Biocontrol Bacillus strains from Vietnam.</title>
        <authorList>
            <person name="Borriss R."/>
            <person name="Lasch P."/>
            <person name="Thanh Tam L.T."/>
        </authorList>
    </citation>
    <scope>NUCLEOTIDE SEQUENCE [LARGE SCALE GENOMIC DNA]</scope>
    <source>
        <strain evidence="3 4">A8</strain>
    </source>
</reference>
<dbReference type="Proteomes" id="UP000309400">
    <property type="component" value="Unassembled WGS sequence"/>
</dbReference>
<evidence type="ECO:0000313" key="2">
    <source>
        <dbReference type="EMBL" id="QEF17716.1"/>
    </source>
</evidence>
<dbReference type="EMBL" id="CP042874">
    <property type="protein sequence ID" value="QEF17716.1"/>
    <property type="molecule type" value="Genomic_DNA"/>
</dbReference>
<dbReference type="EMBL" id="VDDR01000001">
    <property type="protein sequence ID" value="TNC03231.1"/>
    <property type="molecule type" value="Genomic_DNA"/>
</dbReference>
<evidence type="ECO:0000256" key="1">
    <source>
        <dbReference type="SAM" id="Phobius"/>
    </source>
</evidence>
<accession>A0A5B9HNT7</accession>
<evidence type="ECO:0000313" key="4">
    <source>
        <dbReference type="Proteomes" id="UP000309400"/>
    </source>
</evidence>
<keyword evidence="1" id="KW-1133">Transmembrane helix</keyword>
<name>A0A5B9HNT7_BACCE</name>
<gene>
    <name evidence="3" type="ORF">FHG65_03345</name>
    <name evidence="2" type="ORF">FRY47_15515</name>
</gene>
<reference evidence="2" key="2">
    <citation type="submission" date="2019-08" db="EMBL/GenBank/DDBJ databases">
        <title>Antibiosis Participates in the Biocontrol of Bucillus cereus 0-9 Against Rice Sheath Blight.</title>
        <authorList>
            <person name="Wang G."/>
            <person name="Liu F."/>
        </authorList>
    </citation>
    <scope>NUCLEOTIDE SEQUENCE</scope>
    <source>
        <strain evidence="2">09</strain>
    </source>
</reference>
<organism evidence="2">
    <name type="scientific">Bacillus cereus</name>
    <dbReference type="NCBI Taxonomy" id="1396"/>
    <lineage>
        <taxon>Bacteria</taxon>
        <taxon>Bacillati</taxon>
        <taxon>Bacillota</taxon>
        <taxon>Bacilli</taxon>
        <taxon>Bacillales</taxon>
        <taxon>Bacillaceae</taxon>
        <taxon>Bacillus</taxon>
        <taxon>Bacillus cereus group</taxon>
    </lineage>
</organism>
<dbReference type="AlphaFoldDB" id="A0A5B9HNT7"/>
<sequence>MRLFPLERERINRAFTIKLSSISGRLSKSFVSNSLITRFIGVPPHNNISSSSSFGSNEFQLQNYNRISIVRLSLYFIFISVCCYLDMKILFRKSSIFYFGCISSFQI</sequence>
<feature type="transmembrane region" description="Helical" evidence="1">
    <location>
        <begin position="67"/>
        <end position="85"/>
    </location>
</feature>
<protein>
    <submittedName>
        <fullName evidence="2">Uncharacterized protein</fullName>
    </submittedName>
</protein>
<keyword evidence="1" id="KW-0812">Transmembrane</keyword>
<evidence type="ECO:0000313" key="3">
    <source>
        <dbReference type="EMBL" id="TNC03231.1"/>
    </source>
</evidence>